<name>A0ABV0JYE8_9CYAN</name>
<feature type="region of interest" description="Disordered" evidence="1">
    <location>
        <begin position="174"/>
        <end position="213"/>
    </location>
</feature>
<accession>A0ABV0JYE8</accession>
<feature type="domain" description="DUF2726" evidence="2">
    <location>
        <begin position="51"/>
        <end position="171"/>
    </location>
</feature>
<comment type="caution">
    <text evidence="3">The sequence shown here is derived from an EMBL/GenBank/DDBJ whole genome shotgun (WGS) entry which is preliminary data.</text>
</comment>
<dbReference type="Pfam" id="PF10881">
    <property type="entry name" value="DUF2726"/>
    <property type="match status" value="1"/>
</dbReference>
<evidence type="ECO:0000256" key="1">
    <source>
        <dbReference type="SAM" id="MobiDB-lite"/>
    </source>
</evidence>
<dbReference type="Proteomes" id="UP001482513">
    <property type="component" value="Unassembled WGS sequence"/>
</dbReference>
<gene>
    <name evidence="3" type="ORF">NC992_01155</name>
</gene>
<evidence type="ECO:0000313" key="4">
    <source>
        <dbReference type="Proteomes" id="UP001482513"/>
    </source>
</evidence>
<proteinExistence type="predicted"/>
<keyword evidence="4" id="KW-1185">Reference proteome</keyword>
<feature type="compositionally biased region" description="Basic and acidic residues" evidence="1">
    <location>
        <begin position="181"/>
        <end position="193"/>
    </location>
</feature>
<reference evidence="3 4" key="1">
    <citation type="submission" date="2022-04" db="EMBL/GenBank/DDBJ databases">
        <title>Positive selection, recombination, and allopatry shape intraspecific diversity of widespread and dominant cyanobacteria.</title>
        <authorList>
            <person name="Wei J."/>
            <person name="Shu W."/>
            <person name="Hu C."/>
        </authorList>
    </citation>
    <scope>NUCLEOTIDE SEQUENCE [LARGE SCALE GENOMIC DNA]</scope>
    <source>
        <strain evidence="3 4">DQ-A4</strain>
    </source>
</reference>
<evidence type="ECO:0000313" key="3">
    <source>
        <dbReference type="EMBL" id="MEP0945469.1"/>
    </source>
</evidence>
<dbReference type="EMBL" id="JAMPKX010000001">
    <property type="protein sequence ID" value="MEP0945469.1"/>
    <property type="molecule type" value="Genomic_DNA"/>
</dbReference>
<organism evidence="3 4">
    <name type="scientific">Leptolyngbya subtilissima DQ-A4</name>
    <dbReference type="NCBI Taxonomy" id="2933933"/>
    <lineage>
        <taxon>Bacteria</taxon>
        <taxon>Bacillati</taxon>
        <taxon>Cyanobacteriota</taxon>
        <taxon>Cyanophyceae</taxon>
        <taxon>Leptolyngbyales</taxon>
        <taxon>Leptolyngbyaceae</taxon>
        <taxon>Leptolyngbya group</taxon>
        <taxon>Leptolyngbya</taxon>
    </lineage>
</organism>
<protein>
    <submittedName>
        <fullName evidence="3">DUF2726 domain-containing protein</fullName>
    </submittedName>
</protein>
<sequence>MSSLIVLLLICAGVGVGAIALLSRQANSTSPKPTQAHGTDTAQSYSYSCQKYLFTQAETTFYHALQNATQGQYLVFGKVRVADVLKPQTDNRGDWQRAFNKISAKHFDFVLCDRTSLKVLAAVELDDSSHQRVDRIKRDDFLNQAVKSAGLPLSRFPVQTAYDREDIQHHITQTLGLPQSEKAKPEIKSKAKLVEPSAKPKPKPKPKVPPTKP</sequence>
<dbReference type="InterPro" id="IPR024402">
    <property type="entry name" value="DUF2726"/>
</dbReference>
<dbReference type="RefSeq" id="WP_190698278.1">
    <property type="nucleotide sequence ID" value="NZ_JAMPKX010000001.1"/>
</dbReference>
<evidence type="ECO:0000259" key="2">
    <source>
        <dbReference type="Pfam" id="PF10881"/>
    </source>
</evidence>